<dbReference type="GO" id="GO:0007059">
    <property type="term" value="P:chromosome segregation"/>
    <property type="evidence" value="ECO:0007669"/>
    <property type="project" value="TreeGrafter"/>
</dbReference>
<comment type="similarity">
    <text evidence="1">Belongs to the ParB family.</text>
</comment>
<evidence type="ECO:0000259" key="3">
    <source>
        <dbReference type="SMART" id="SM00470"/>
    </source>
</evidence>
<dbReference type="PANTHER" id="PTHR33375:SF1">
    <property type="entry name" value="CHROMOSOME-PARTITIONING PROTEIN PARB-RELATED"/>
    <property type="match status" value="1"/>
</dbReference>
<dbReference type="InterPro" id="IPR004437">
    <property type="entry name" value="ParB/RepB/Spo0J"/>
</dbReference>
<dbReference type="InterPro" id="IPR036086">
    <property type="entry name" value="ParB/Sulfiredoxin_sf"/>
</dbReference>
<keyword evidence="5" id="KW-1185">Reference proteome</keyword>
<keyword evidence="2" id="KW-0175">Coiled coil</keyword>
<dbReference type="Gene3D" id="3.90.1530.30">
    <property type="match status" value="1"/>
</dbReference>
<evidence type="ECO:0000256" key="1">
    <source>
        <dbReference type="ARBA" id="ARBA00006295"/>
    </source>
</evidence>
<evidence type="ECO:0000313" key="4">
    <source>
        <dbReference type="EMBL" id="KXG75501.1"/>
    </source>
</evidence>
<dbReference type="GO" id="GO:0005694">
    <property type="term" value="C:chromosome"/>
    <property type="evidence" value="ECO:0007669"/>
    <property type="project" value="TreeGrafter"/>
</dbReference>
<evidence type="ECO:0000256" key="2">
    <source>
        <dbReference type="SAM" id="Coils"/>
    </source>
</evidence>
<dbReference type="InParanoid" id="A0A140L4M6"/>
<dbReference type="RefSeq" id="WP_066354247.1">
    <property type="nucleotide sequence ID" value="NZ_LOED01000026.1"/>
</dbReference>
<evidence type="ECO:0000313" key="5">
    <source>
        <dbReference type="Proteomes" id="UP000070427"/>
    </source>
</evidence>
<dbReference type="EMBL" id="LOED01000026">
    <property type="protein sequence ID" value="KXG75501.1"/>
    <property type="molecule type" value="Genomic_DNA"/>
</dbReference>
<feature type="domain" description="ParB-like N-terminal" evidence="3">
    <location>
        <begin position="6"/>
        <end position="96"/>
    </location>
</feature>
<dbReference type="NCBIfam" id="TIGR00180">
    <property type="entry name" value="parB_part"/>
    <property type="match status" value="1"/>
</dbReference>
<gene>
    <name evidence="4" type="primary">spo0C_2</name>
    <name evidence="4" type="ORF">AN618_18690</name>
</gene>
<dbReference type="GO" id="GO:0003677">
    <property type="term" value="F:DNA binding"/>
    <property type="evidence" value="ECO:0007669"/>
    <property type="project" value="InterPro"/>
</dbReference>
<reference evidence="4 5" key="1">
    <citation type="submission" date="2015-12" db="EMBL/GenBank/DDBJ databases">
        <title>Draft genome sequnece of Fervidicola ferrireducens strain Y170.</title>
        <authorList>
            <person name="Patel B.K."/>
        </authorList>
    </citation>
    <scope>NUCLEOTIDE SEQUENCE [LARGE SCALE GENOMIC DNA]</scope>
    <source>
        <strain evidence="4 5">Y170</strain>
    </source>
</reference>
<dbReference type="SMART" id="SM00470">
    <property type="entry name" value="ParB"/>
    <property type="match status" value="1"/>
</dbReference>
<dbReference type="Gene3D" id="1.10.10.2830">
    <property type="match status" value="1"/>
</dbReference>
<proteinExistence type="inferred from homology"/>
<comment type="caution">
    <text evidence="4">The sequence shown here is derived from an EMBL/GenBank/DDBJ whole genome shotgun (WGS) entry which is preliminary data.</text>
</comment>
<dbReference type="CDD" id="cd16407">
    <property type="entry name" value="ParB_N_like"/>
    <property type="match status" value="1"/>
</dbReference>
<name>A0A140L4M6_9FIRM</name>
<dbReference type="Proteomes" id="UP000070427">
    <property type="component" value="Unassembled WGS sequence"/>
</dbReference>
<feature type="coiled-coil region" evidence="2">
    <location>
        <begin position="216"/>
        <end position="274"/>
    </location>
</feature>
<dbReference type="PANTHER" id="PTHR33375">
    <property type="entry name" value="CHROMOSOME-PARTITIONING PROTEIN PARB-RELATED"/>
    <property type="match status" value="1"/>
</dbReference>
<dbReference type="AlphaFoldDB" id="A0A140L4M6"/>
<dbReference type="Pfam" id="PF02195">
    <property type="entry name" value="ParB_N"/>
    <property type="match status" value="1"/>
</dbReference>
<sequence>MGVGVKEIPIEKLVERPTNFFRALTEDEITELSESIKSMGILHPLLVRPLSDGRYEVVSGHQRKKAAERAGLKTVPCIIKEMDDDEAELAMIDANLETRQLSTMEMARAIRRKKELLGIRRGRPDLNSAQCAELSQKLGISERQLHKLDKLNDLIPEFQVMVDEGKLTLFTAERLAGLPQEMQKAIFDVFGEEVTSLSKDEIAWLKKENERGFMVLEVLQEKLKETEERLEEFRKLYESKENLEKEIKELQRKKRELEYDIMDRENALSEMEKRAVRKGTAILELLNQACRPIQAVRPELEVLFGECGTLDEGISVYILRWAEALKDTARFLEESVKQLSSQKASLLKITKSM</sequence>
<organism evidence="4 5">
    <name type="scientific">Fervidicola ferrireducens</name>
    <dbReference type="NCBI Taxonomy" id="520764"/>
    <lineage>
        <taxon>Bacteria</taxon>
        <taxon>Bacillati</taxon>
        <taxon>Bacillota</taxon>
        <taxon>Clostridia</taxon>
        <taxon>Thermosediminibacterales</taxon>
        <taxon>Thermosediminibacteraceae</taxon>
        <taxon>Fervidicola</taxon>
    </lineage>
</organism>
<dbReference type="InterPro" id="IPR050336">
    <property type="entry name" value="Chromosome_partition/occlusion"/>
</dbReference>
<dbReference type="InterPro" id="IPR003115">
    <property type="entry name" value="ParB_N"/>
</dbReference>
<dbReference type="SUPFAM" id="SSF109709">
    <property type="entry name" value="KorB DNA-binding domain-like"/>
    <property type="match status" value="1"/>
</dbReference>
<dbReference type="SUPFAM" id="SSF110849">
    <property type="entry name" value="ParB/Sulfiredoxin"/>
    <property type="match status" value="1"/>
</dbReference>
<protein>
    <submittedName>
        <fullName evidence="4">Chromosome-partitioning protein Spo0J</fullName>
    </submittedName>
</protein>
<dbReference type="STRING" id="520764.AN618_18690"/>
<accession>A0A140L4M6</accession>